<dbReference type="InterPro" id="IPR011953">
    <property type="entry name" value="Cobalto_CobN"/>
</dbReference>
<dbReference type="NCBIfam" id="TIGR02257">
    <property type="entry name" value="cobalto_cobN"/>
    <property type="match status" value="1"/>
</dbReference>
<feature type="domain" description="CobN/magnesium chelatase" evidence="1">
    <location>
        <begin position="140"/>
        <end position="1231"/>
    </location>
</feature>
<reference evidence="2 3" key="1">
    <citation type="submission" date="2013-01" db="EMBL/GenBank/DDBJ databases">
        <authorList>
            <person name="Bench S."/>
        </authorList>
    </citation>
    <scope>NUCLEOTIDE SEQUENCE [LARGE SCALE GENOMIC DNA]</scope>
    <source>
        <strain evidence="2 3">WH 0401</strain>
    </source>
</reference>
<reference evidence="2 3" key="2">
    <citation type="submission" date="2013-09" db="EMBL/GenBank/DDBJ databases">
        <title>Whole genome comparison of six Crocosphaera watsonii strains with differing phenotypes.</title>
        <authorList>
            <person name="Bench S.R."/>
            <person name="Heller P."/>
            <person name="Frank I."/>
            <person name="Arciniega M."/>
            <person name="Shilova I.N."/>
            <person name="Zehr J.P."/>
        </authorList>
    </citation>
    <scope>NUCLEOTIDE SEQUENCE [LARGE SCALE GENOMIC DNA]</scope>
    <source>
        <strain evidence="2 3">WH 0401</strain>
    </source>
</reference>
<dbReference type="CDD" id="cd10150">
    <property type="entry name" value="CobN_like"/>
    <property type="match status" value="1"/>
</dbReference>
<dbReference type="RefSeq" id="WP_021834626.1">
    <property type="nucleotide sequence ID" value="NZ_CAQM01000103.1"/>
</dbReference>
<dbReference type="Proteomes" id="UP000018198">
    <property type="component" value="Unassembled WGS sequence"/>
</dbReference>
<dbReference type="EMBL" id="CAQM01000103">
    <property type="protein sequence ID" value="CCQ60193.1"/>
    <property type="molecule type" value="Genomic_DNA"/>
</dbReference>
<proteinExistence type="predicted"/>
<dbReference type="PANTHER" id="PTHR44119:SF4">
    <property type="entry name" value="AEROBIC COBALTOCHELATASE SUBUNIT COBN"/>
    <property type="match status" value="1"/>
</dbReference>
<protein>
    <submittedName>
        <fullName evidence="2">CobN component of cobalt chelatase involved in B12 biosynthesis</fullName>
    </submittedName>
</protein>
<evidence type="ECO:0000313" key="2">
    <source>
        <dbReference type="EMBL" id="CCQ60193.1"/>
    </source>
</evidence>
<dbReference type="GO" id="GO:0009236">
    <property type="term" value="P:cobalamin biosynthetic process"/>
    <property type="evidence" value="ECO:0007669"/>
    <property type="project" value="InterPro"/>
</dbReference>
<dbReference type="GO" id="GO:0051116">
    <property type="term" value="F:cobaltochelatase activity"/>
    <property type="evidence" value="ECO:0007669"/>
    <property type="project" value="InterPro"/>
</dbReference>
<sequence length="1251" mass="141272">MHRIAATPGGWSAEQEGVIFIEQNSAPIIFLSSADTDIQSLATCLPFLPDHFPAIRATNILQLQQQLSIDTYAEEVLSQSKVIILRLLGGRSYWPYGLEVIKEVAELNEVTLFILPGDDNLDETLMSHSTVTFLHSHKLWRYLTQGGQENWLNGLKFISDLCWQTNYNPVEPTIVPDFGVYKNNLENKTDFANIVILFYRSHYLAGNLQPIDALCKSLFEKQINPIPLFISSLRDLDVQNNLIDYCQSLSDHPIPLILNTTSFSLGKIDDNSCSHLWQILDIPILQVIFSSGTKEQWLDSFQGLSPRDVAMNIALPEVDGKIITRAVSFKSVKTWNEQLETDVIVYESVEDRLNFVSELAANFIKLNHTPVKERKIALILANYPNKDGRIANGVGLDTPASCINILQALQEEGYSIKDIPRTGNELIQRLTQGITNDPESKELRPVNQSISCSEYEQYFQTLPLETQQEITQRWGDIPEVNNVTSYPISGIQLGNIFIGLQPSRGYDFDPSLNYHAPDLEPTPHYLAYYYWLKHHFQAAAIIHVGKHGNLEWLPGKSLALSSTCYPEITLATIPNFYPFIVNDPGEGSQAKRRSHAVILDHLTPPLTRAELYGNLEQLETLIDEYYEAQTLDPKRLKIIGDRITSLVTETNLNQDLGINSINDDSLSQFLTIADGYLCELKEAQIRDGLHILGSCPKDTQLRDLVISITRYPSLDRMGLITALATDFNLDVNPLTANLEESFSYANSSKIIPEEICFNLKQCRIIGDVIEVLETYAQTLVENLINSDNIEQFNHLPCTQKELNWSKTFLLPNLYETPQEITNLLRGLNGKYVPSGASGAPTRGRPEVLPTGRNFYSVDIRAIPTQTAWDVGRKAAETLIERYTQDNGEYPQTLAISIWGTSTMRTGGDDIAQVLALLGVQPIWDGLSRRVVDYEILKPSVLGRPRVDVTVRVSGFFRDSFPNLLQLLYKVIKDVSSLEESKSINPLAAKVEEEKAFWQQQGLTEEQAKLKSGYRIFGSKPGAYGAGLQGLIEAQNWQNEQDLANAYINWSCYAYDQNGVGRGVPEVFERRLKQLQIVLHNQDNREHDLLDSDDYYQFQGGLTVAVRALTGKNPETYFGDNAIAAHPKVRRLKEEIARVYRSRVINPKWIKGVMRHGYKGAFEMSATVDYLFAYDATANCVEDFMYQGVAEAYLFDETVQQFIQEKNPWALRDMAERLLEANQRGLWQDVDSNTLDNLRSIVHDAEGKIEEK</sequence>
<evidence type="ECO:0000259" key="1">
    <source>
        <dbReference type="Pfam" id="PF02514"/>
    </source>
</evidence>
<dbReference type="AlphaFoldDB" id="T2J2U9"/>
<evidence type="ECO:0000313" key="3">
    <source>
        <dbReference type="Proteomes" id="UP000018198"/>
    </source>
</evidence>
<name>T2J2U9_CROWT</name>
<dbReference type="Pfam" id="PF02514">
    <property type="entry name" value="CobN-Mg_chel"/>
    <property type="match status" value="1"/>
</dbReference>
<accession>T2J2U9</accession>
<dbReference type="InterPro" id="IPR003672">
    <property type="entry name" value="CobN/Mg_chltase"/>
</dbReference>
<comment type="caution">
    <text evidence="2">The sequence shown here is derived from an EMBL/GenBank/DDBJ whole genome shotgun (WGS) entry which is preliminary data.</text>
</comment>
<organism evidence="2 3">
    <name type="scientific">Crocosphaera watsonii WH 0401</name>
    <dbReference type="NCBI Taxonomy" id="555881"/>
    <lineage>
        <taxon>Bacteria</taxon>
        <taxon>Bacillati</taxon>
        <taxon>Cyanobacteriota</taxon>
        <taxon>Cyanophyceae</taxon>
        <taxon>Oscillatoriophycideae</taxon>
        <taxon>Chroococcales</taxon>
        <taxon>Aphanothecaceae</taxon>
        <taxon>Crocosphaera</taxon>
    </lineage>
</organism>
<dbReference type="PANTHER" id="PTHR44119">
    <property type="entry name" value="MAGNESIUM-CHELATASE SUBUNIT CHLH, CHLOROPLASTIC"/>
    <property type="match status" value="1"/>
</dbReference>
<gene>
    <name evidence="2" type="ORF">CWATWH0401_829</name>
</gene>